<dbReference type="Proteomes" id="UP000664034">
    <property type="component" value="Unassembled WGS sequence"/>
</dbReference>
<dbReference type="RefSeq" id="WP_207365505.1">
    <property type="nucleotide sequence ID" value="NZ_JAFMYV010000007.1"/>
</dbReference>
<dbReference type="EMBL" id="JAFMYV010000007">
    <property type="protein sequence ID" value="MBO0937974.1"/>
    <property type="molecule type" value="Genomic_DNA"/>
</dbReference>
<keyword evidence="2" id="KW-1185">Reference proteome</keyword>
<reference evidence="1" key="1">
    <citation type="submission" date="2021-03" db="EMBL/GenBank/DDBJ databases">
        <title>Fibrella sp. HMF5335 genome sequencing and assembly.</title>
        <authorList>
            <person name="Kang H."/>
            <person name="Kim H."/>
            <person name="Bae S."/>
            <person name="Joh K."/>
        </authorList>
    </citation>
    <scope>NUCLEOTIDE SEQUENCE</scope>
    <source>
        <strain evidence="1">HMF5335</strain>
    </source>
</reference>
<sequence>MGEADLFDDAVFDATNGGLPPDCIETPIESVTRQGSVGRYLWVIDSLGLKIILEATPNPKRTTRPIVCHTNITGGKPALHGGELWFGADDKVYINNASGRYGNAEPEQWEAVLAYFTFIGYEVVSLPFLFG</sequence>
<dbReference type="AlphaFoldDB" id="A0A939K420"/>
<comment type="caution">
    <text evidence="1">The sequence shown here is derived from an EMBL/GenBank/DDBJ whole genome shotgun (WGS) entry which is preliminary data.</text>
</comment>
<evidence type="ECO:0000313" key="2">
    <source>
        <dbReference type="Proteomes" id="UP000664034"/>
    </source>
</evidence>
<proteinExistence type="predicted"/>
<organism evidence="1 2">
    <name type="scientific">Fibrella rubiginis</name>
    <dbReference type="NCBI Taxonomy" id="2817060"/>
    <lineage>
        <taxon>Bacteria</taxon>
        <taxon>Pseudomonadati</taxon>
        <taxon>Bacteroidota</taxon>
        <taxon>Cytophagia</taxon>
        <taxon>Cytophagales</taxon>
        <taxon>Spirosomataceae</taxon>
        <taxon>Fibrella</taxon>
    </lineage>
</organism>
<gene>
    <name evidence="1" type="ORF">J2I47_15565</name>
</gene>
<name>A0A939K420_9BACT</name>
<protein>
    <submittedName>
        <fullName evidence="1">Uncharacterized protein</fullName>
    </submittedName>
</protein>
<evidence type="ECO:0000313" key="1">
    <source>
        <dbReference type="EMBL" id="MBO0937974.1"/>
    </source>
</evidence>
<accession>A0A939K420</accession>